<dbReference type="GO" id="GO:0009055">
    <property type="term" value="F:electron transfer activity"/>
    <property type="evidence" value="ECO:0007669"/>
    <property type="project" value="InterPro"/>
</dbReference>
<dbReference type="InterPro" id="IPR036021">
    <property type="entry name" value="Tungsten_al_ferr_oxy-like_C"/>
</dbReference>
<dbReference type="PANTHER" id="PTHR30038">
    <property type="entry name" value="ALDEHYDE FERREDOXIN OXIDOREDUCTASE"/>
    <property type="match status" value="1"/>
</dbReference>
<dbReference type="PANTHER" id="PTHR30038:SF0">
    <property type="entry name" value="TUNGSTEN-CONTAINING ALDEHYDE FERREDOXIN OXIDOREDUCTASE"/>
    <property type="match status" value="1"/>
</dbReference>
<evidence type="ECO:0000259" key="7">
    <source>
        <dbReference type="SMART" id="SM00790"/>
    </source>
</evidence>
<evidence type="ECO:0000256" key="1">
    <source>
        <dbReference type="ARBA" id="ARBA00001966"/>
    </source>
</evidence>
<comment type="similarity">
    <text evidence="2">Belongs to the AOR/FOR family.</text>
</comment>
<dbReference type="InterPro" id="IPR036503">
    <property type="entry name" value="Ald_Fedxn_OxRdtase_N_sf"/>
</dbReference>
<evidence type="ECO:0000256" key="4">
    <source>
        <dbReference type="ARBA" id="ARBA00022723"/>
    </source>
</evidence>
<protein>
    <recommendedName>
        <fullName evidence="7">Aldehyde ferredoxin oxidoreductase N-terminal domain-containing protein</fullName>
    </recommendedName>
</protein>
<dbReference type="GO" id="GO:0051539">
    <property type="term" value="F:4 iron, 4 sulfur cluster binding"/>
    <property type="evidence" value="ECO:0007669"/>
    <property type="project" value="UniProtKB-KW"/>
</dbReference>
<dbReference type="InterPro" id="IPR001203">
    <property type="entry name" value="OxRdtase_Ald_Fedxn_C"/>
</dbReference>
<name>X1RCN4_9ZZZZ</name>
<sequence>PGFARSAIVSKSPLTGAIGESQAGGFFGPELKFAGYDAIVVKGKAEKPVYLSIRDGEAEIKDAAHLWGKTTGEAQAIIREELGNEHVIVALIGQAGENLVRYACVLNNLKNAYGRLGMGAVMGSKNLKAIAVRGQKEVELKDRETVLRLAKHFSANFREGSPDNAGLNELGTAQYVTGQNEDGQFPTRNFQTGYLEGAENLSGQKMKETILVDREGCYACPVKCKRVVKAEEPFAVDPIYGGPEYETITMLGSNCGIDDLVAVCKGNELCNKYGLDTISTGSAIAFAMECYENGFITKEDTEGVELRFGNAEAVVEMVEKIARREGIGDILAEGVKRAAERFGRGAEKFAIHVKGQEFPGHMPRAKGHLALSYALSPLGADHLVSEHDPAFVS</sequence>
<evidence type="ECO:0000256" key="3">
    <source>
        <dbReference type="ARBA" id="ARBA00022485"/>
    </source>
</evidence>
<organism evidence="8">
    <name type="scientific">marine sediment metagenome</name>
    <dbReference type="NCBI Taxonomy" id="412755"/>
    <lineage>
        <taxon>unclassified sequences</taxon>
        <taxon>metagenomes</taxon>
        <taxon>ecological metagenomes</taxon>
    </lineage>
</organism>
<dbReference type="SUPFAM" id="SSF56228">
    <property type="entry name" value="Aldehyde ferredoxin oxidoreductase, N-terminal domain"/>
    <property type="match status" value="1"/>
</dbReference>
<feature type="domain" description="Aldehyde ferredoxin oxidoreductase N-terminal" evidence="7">
    <location>
        <begin position="1"/>
        <end position="136"/>
    </location>
</feature>
<keyword evidence="3" id="KW-0004">4Fe-4S</keyword>
<dbReference type="Gene3D" id="1.10.569.10">
    <property type="entry name" value="Aldehyde Ferredoxin Oxidoreductase Protein, subunit A, domain 2"/>
    <property type="match status" value="1"/>
</dbReference>
<dbReference type="SUPFAM" id="SSF48310">
    <property type="entry name" value="Aldehyde ferredoxin oxidoreductase, C-terminal domains"/>
    <property type="match status" value="1"/>
</dbReference>
<dbReference type="Pfam" id="PF01314">
    <property type="entry name" value="AFOR_C"/>
    <property type="match status" value="1"/>
</dbReference>
<comment type="caution">
    <text evidence="8">The sequence shown here is derived from an EMBL/GenBank/DDBJ whole genome shotgun (WGS) entry which is preliminary data.</text>
</comment>
<evidence type="ECO:0000313" key="8">
    <source>
        <dbReference type="EMBL" id="GAI60915.1"/>
    </source>
</evidence>
<keyword evidence="5" id="KW-0408">Iron</keyword>
<dbReference type="GO" id="GO:0046872">
    <property type="term" value="F:metal ion binding"/>
    <property type="evidence" value="ECO:0007669"/>
    <property type="project" value="UniProtKB-KW"/>
</dbReference>
<gene>
    <name evidence="8" type="ORF">S12H4_07692</name>
</gene>
<keyword evidence="4" id="KW-0479">Metal-binding</keyword>
<evidence type="ECO:0000256" key="6">
    <source>
        <dbReference type="ARBA" id="ARBA00023014"/>
    </source>
</evidence>
<evidence type="ECO:0000256" key="5">
    <source>
        <dbReference type="ARBA" id="ARBA00023004"/>
    </source>
</evidence>
<dbReference type="InterPro" id="IPR051919">
    <property type="entry name" value="W-dependent_AOR"/>
</dbReference>
<dbReference type="SMART" id="SM00790">
    <property type="entry name" value="AFOR_N"/>
    <property type="match status" value="1"/>
</dbReference>
<dbReference type="AlphaFoldDB" id="X1RCN4"/>
<dbReference type="InterPro" id="IPR013984">
    <property type="entry name" value="Ald_Fedxn_OxRdtase_dom2"/>
</dbReference>
<reference evidence="8" key="1">
    <citation type="journal article" date="2014" name="Front. Microbiol.">
        <title>High frequency of phylogenetically diverse reductive dehalogenase-homologous genes in deep subseafloor sedimentary metagenomes.</title>
        <authorList>
            <person name="Kawai M."/>
            <person name="Futagami T."/>
            <person name="Toyoda A."/>
            <person name="Takaki Y."/>
            <person name="Nishi S."/>
            <person name="Hori S."/>
            <person name="Arai W."/>
            <person name="Tsubouchi T."/>
            <person name="Morono Y."/>
            <person name="Uchiyama I."/>
            <person name="Ito T."/>
            <person name="Fujiyama A."/>
            <person name="Inagaki F."/>
            <person name="Takami H."/>
        </authorList>
    </citation>
    <scope>NUCLEOTIDE SEQUENCE</scope>
    <source>
        <strain evidence="8">Expedition CK06-06</strain>
    </source>
</reference>
<keyword evidence="6" id="KW-0411">Iron-sulfur</keyword>
<dbReference type="EMBL" id="BARW01002872">
    <property type="protein sequence ID" value="GAI60915.1"/>
    <property type="molecule type" value="Genomic_DNA"/>
</dbReference>
<dbReference type="InterPro" id="IPR013983">
    <property type="entry name" value="Ald_Fedxn_OxRdtase_N"/>
</dbReference>
<dbReference type="GO" id="GO:0016625">
    <property type="term" value="F:oxidoreductase activity, acting on the aldehyde or oxo group of donors, iron-sulfur protein as acceptor"/>
    <property type="evidence" value="ECO:0007669"/>
    <property type="project" value="InterPro"/>
</dbReference>
<feature type="non-terminal residue" evidence="8">
    <location>
        <position position="1"/>
    </location>
</feature>
<proteinExistence type="inferred from homology"/>
<dbReference type="Pfam" id="PF02730">
    <property type="entry name" value="AFOR_N"/>
    <property type="match status" value="1"/>
</dbReference>
<feature type="non-terminal residue" evidence="8">
    <location>
        <position position="393"/>
    </location>
</feature>
<evidence type="ECO:0000256" key="2">
    <source>
        <dbReference type="ARBA" id="ARBA00011032"/>
    </source>
</evidence>
<comment type="cofactor">
    <cofactor evidence="1">
        <name>[4Fe-4S] cluster</name>
        <dbReference type="ChEBI" id="CHEBI:49883"/>
    </cofactor>
</comment>
<dbReference type="Gene3D" id="3.60.9.10">
    <property type="entry name" value="Aldehyde ferredoxin oxidoreductase, N-terminal domain"/>
    <property type="match status" value="1"/>
</dbReference>
<accession>X1RCN4</accession>